<feature type="compositionally biased region" description="Polar residues" evidence="1">
    <location>
        <begin position="104"/>
        <end position="113"/>
    </location>
</feature>
<evidence type="ECO:0000313" key="3">
    <source>
        <dbReference type="Proteomes" id="UP001218218"/>
    </source>
</evidence>
<name>A0AAD7A4V0_9AGAR</name>
<keyword evidence="3" id="KW-1185">Reference proteome</keyword>
<feature type="compositionally biased region" description="Low complexity" evidence="1">
    <location>
        <begin position="220"/>
        <end position="232"/>
    </location>
</feature>
<comment type="caution">
    <text evidence="2">The sequence shown here is derived from an EMBL/GenBank/DDBJ whole genome shotgun (WGS) entry which is preliminary data.</text>
</comment>
<feature type="compositionally biased region" description="Low complexity" evidence="1">
    <location>
        <begin position="300"/>
        <end position="323"/>
    </location>
</feature>
<organism evidence="2 3">
    <name type="scientific">Mycena albidolilacea</name>
    <dbReference type="NCBI Taxonomy" id="1033008"/>
    <lineage>
        <taxon>Eukaryota</taxon>
        <taxon>Fungi</taxon>
        <taxon>Dikarya</taxon>
        <taxon>Basidiomycota</taxon>
        <taxon>Agaricomycotina</taxon>
        <taxon>Agaricomycetes</taxon>
        <taxon>Agaricomycetidae</taxon>
        <taxon>Agaricales</taxon>
        <taxon>Marasmiineae</taxon>
        <taxon>Mycenaceae</taxon>
        <taxon>Mycena</taxon>
    </lineage>
</organism>
<dbReference type="EMBL" id="JARIHO010000015">
    <property type="protein sequence ID" value="KAJ7349568.1"/>
    <property type="molecule type" value="Genomic_DNA"/>
</dbReference>
<reference evidence="2" key="1">
    <citation type="submission" date="2023-03" db="EMBL/GenBank/DDBJ databases">
        <title>Massive genome expansion in bonnet fungi (Mycena s.s.) driven by repeated elements and novel gene families across ecological guilds.</title>
        <authorList>
            <consortium name="Lawrence Berkeley National Laboratory"/>
            <person name="Harder C.B."/>
            <person name="Miyauchi S."/>
            <person name="Viragh M."/>
            <person name="Kuo A."/>
            <person name="Thoen E."/>
            <person name="Andreopoulos B."/>
            <person name="Lu D."/>
            <person name="Skrede I."/>
            <person name="Drula E."/>
            <person name="Henrissat B."/>
            <person name="Morin E."/>
            <person name="Kohler A."/>
            <person name="Barry K."/>
            <person name="LaButti K."/>
            <person name="Morin E."/>
            <person name="Salamov A."/>
            <person name="Lipzen A."/>
            <person name="Mereny Z."/>
            <person name="Hegedus B."/>
            <person name="Baldrian P."/>
            <person name="Stursova M."/>
            <person name="Weitz H."/>
            <person name="Taylor A."/>
            <person name="Grigoriev I.V."/>
            <person name="Nagy L.G."/>
            <person name="Martin F."/>
            <person name="Kauserud H."/>
        </authorList>
    </citation>
    <scope>NUCLEOTIDE SEQUENCE</scope>
    <source>
        <strain evidence="2">CBHHK002</strain>
    </source>
</reference>
<sequence>MMGGMGERDAVVVVNTAQEMRLAIVSGGALAKAGGKARDVAREGSSQYNAVSFWGKIYLRDAVLAKQKSLVSCFLQSQLLCAPQEFFDMAEEKDGGVNDGSKMVENNTDTGSGPMSLPSGAAALFSGGHLATSSSGGQNSTAGLSSSGLGGGGGTTTAPSSGGAPAASSGGGAPATPSSGPMPTTSSGGGMPATPSSSPVPAALLGGGAPPAPSLGGGAAPAFSSGSTPVASSGGGAPPAPSSGPVSAPSSGGGVPPAFSSGPTPAASSGGGMPPASSSGAAPATSSGGGVLPASSSGMAPATSLGGAALPASSSGMASATSSEKGHLCEEDNDDDWVDDDALDGLATTHRSRNPLATVIRFRAQKKMAHGPNIRATERKKQVSKAKREWAVAEDILKHHASRDAEAEELAEAHNMDVKEVKRRMMAGTKYKQTAQLAASIRMKDVKAMIKTDPTLKDSYTEQDIKDMQDALDEKKALRSVGVRGSNLAARCGRESGTIEGLTREITDMATRNNMIGFAMFAKGDLHDTHIPAAIESLGALKFFADVFHKDPADVLALFEMWSVTQKRGGVVPSTLAELQKACGEIIRTGLRTS</sequence>
<proteinExistence type="predicted"/>
<feature type="compositionally biased region" description="Gly residues" evidence="1">
    <location>
        <begin position="205"/>
        <end position="219"/>
    </location>
</feature>
<feature type="region of interest" description="Disordered" evidence="1">
    <location>
        <begin position="92"/>
        <end position="333"/>
    </location>
</feature>
<feature type="compositionally biased region" description="Low complexity" evidence="1">
    <location>
        <begin position="156"/>
        <end position="204"/>
    </location>
</feature>
<dbReference type="AlphaFoldDB" id="A0AAD7A4V0"/>
<evidence type="ECO:0000313" key="2">
    <source>
        <dbReference type="EMBL" id="KAJ7349568.1"/>
    </source>
</evidence>
<protein>
    <submittedName>
        <fullName evidence="2">Uncharacterized protein</fullName>
    </submittedName>
</protein>
<gene>
    <name evidence="2" type="ORF">DFH08DRAFT_806922</name>
</gene>
<feature type="compositionally biased region" description="Low complexity" evidence="1">
    <location>
        <begin position="243"/>
        <end position="286"/>
    </location>
</feature>
<accession>A0AAD7A4V0</accession>
<evidence type="ECO:0000256" key="1">
    <source>
        <dbReference type="SAM" id="MobiDB-lite"/>
    </source>
</evidence>
<dbReference type="Proteomes" id="UP001218218">
    <property type="component" value="Unassembled WGS sequence"/>
</dbReference>